<dbReference type="EMBL" id="PEZI01000069">
    <property type="protein sequence ID" value="PIS14319.1"/>
    <property type="molecule type" value="Genomic_DNA"/>
</dbReference>
<protein>
    <submittedName>
        <fullName evidence="1">Uncharacterized protein</fullName>
    </submittedName>
</protein>
<evidence type="ECO:0000313" key="2">
    <source>
        <dbReference type="Proteomes" id="UP000230775"/>
    </source>
</evidence>
<name>A0A2H0WQX7_9BACT</name>
<reference evidence="2" key="1">
    <citation type="submission" date="2017-09" db="EMBL/GenBank/DDBJ databases">
        <title>Depth-based differentiation of microbial function through sediment-hosted aquifers and enrichment of novel symbionts in the deep terrestrial subsurface.</title>
        <authorList>
            <person name="Probst A.J."/>
            <person name="Ladd B."/>
            <person name="Jarett J.K."/>
            <person name="Geller-Mcgrath D.E."/>
            <person name="Sieber C.M.K."/>
            <person name="Emerson J.B."/>
            <person name="Anantharaman K."/>
            <person name="Thomas B.C."/>
            <person name="Malmstrom R."/>
            <person name="Stieglmeier M."/>
            <person name="Klingl A."/>
            <person name="Woyke T."/>
            <person name="Ryan C.M."/>
            <person name="Banfield J.F."/>
        </authorList>
    </citation>
    <scope>NUCLEOTIDE SEQUENCE [LARGE SCALE GENOMIC DNA]</scope>
</reference>
<accession>A0A2H0WQX7</accession>
<evidence type="ECO:0000313" key="1">
    <source>
        <dbReference type="EMBL" id="PIS14319.1"/>
    </source>
</evidence>
<proteinExistence type="predicted"/>
<comment type="caution">
    <text evidence="1">The sequence shown here is derived from an EMBL/GenBank/DDBJ whole genome shotgun (WGS) entry which is preliminary data.</text>
</comment>
<dbReference type="AlphaFoldDB" id="A0A2H0WQX7"/>
<sequence>MPETKYLKISPEEKRELTEIVSYVKRNSLVSDKIVCFPYCPMLFVLTQRNNVSFFNLFYFETFLAKDQTRVIGELKTKKLALILIQKKGYIENEADFEDFRLNSLKVFLFQNTEKVLENNNFIVLSVN</sequence>
<dbReference type="Proteomes" id="UP000230775">
    <property type="component" value="Unassembled WGS sequence"/>
</dbReference>
<organism evidence="1 2">
    <name type="scientific">Candidatus Shapirobacteria bacterium CG09_land_8_20_14_0_10_39_12</name>
    <dbReference type="NCBI Taxonomy" id="1974885"/>
    <lineage>
        <taxon>Bacteria</taxon>
        <taxon>Candidatus Shapironibacteriota</taxon>
    </lineage>
</organism>
<gene>
    <name evidence="1" type="ORF">COT64_03225</name>
</gene>